<keyword evidence="2" id="KW-1185">Reference proteome</keyword>
<evidence type="ECO:0000313" key="2">
    <source>
        <dbReference type="Proteomes" id="UP000298355"/>
    </source>
</evidence>
<dbReference type="RefSeq" id="WP_134364516.1">
    <property type="nucleotide sequence ID" value="NZ_SOGJ01000034.1"/>
</dbReference>
<dbReference type="InterPro" id="IPR006699">
    <property type="entry name" value="GlpP"/>
</dbReference>
<gene>
    <name evidence="1" type="ORF">E3O65_14935</name>
</gene>
<dbReference type="Gene3D" id="3.20.20.70">
    <property type="entry name" value="Aldolase class I"/>
    <property type="match status" value="1"/>
</dbReference>
<dbReference type="InterPro" id="IPR013785">
    <property type="entry name" value="Aldolase_TIM"/>
</dbReference>
<dbReference type="Pfam" id="PF04309">
    <property type="entry name" value="G3P_antiterm"/>
    <property type="match status" value="1"/>
</dbReference>
<dbReference type="SUPFAM" id="SSF110391">
    <property type="entry name" value="GlpP-like"/>
    <property type="match status" value="1"/>
</dbReference>
<dbReference type="PANTHER" id="PTHR35787">
    <property type="entry name" value="GLYCEROL UPTAKE OPERON ANTITERMINATOR REGULATORY PROTEIN"/>
    <property type="match status" value="1"/>
</dbReference>
<accession>A0ABY2IUP8</accession>
<proteinExistence type="predicted"/>
<dbReference type="PIRSF" id="PIRSF016897">
    <property type="entry name" value="GlpP"/>
    <property type="match status" value="1"/>
</dbReference>
<sequence>MSGSPSRAFPVVDESSAIRDVLSLHPVIASIKDEDGLRAVLHAPCPVVFVLFGSIMTIHNIVAALKKSGKTVFVDVDLLDGFSSKPIAVDFLKAHTKVDGVLSSKSIMVKAAKTAGLMAVHRLFLVDSFSYNNVSKQVKISEPDAIMILPGCMPRVISWVCNDTDLPLIAGGLVCDKEDVMAALNAGASAIASSNRGVWLM</sequence>
<protein>
    <submittedName>
        <fullName evidence="1">Glycerol-3-phosphate responsive antiterminator</fullName>
    </submittedName>
</protein>
<dbReference type="PANTHER" id="PTHR35787:SF1">
    <property type="entry name" value="GLYCEROL UPTAKE OPERON ANTITERMINATOR REGULATORY PROTEIN"/>
    <property type="match status" value="1"/>
</dbReference>
<organism evidence="1 2">
    <name type="scientific">Cryobacterium breve</name>
    <dbReference type="NCBI Taxonomy" id="1259258"/>
    <lineage>
        <taxon>Bacteria</taxon>
        <taxon>Bacillati</taxon>
        <taxon>Actinomycetota</taxon>
        <taxon>Actinomycetes</taxon>
        <taxon>Micrococcales</taxon>
        <taxon>Microbacteriaceae</taxon>
        <taxon>Cryobacterium</taxon>
    </lineage>
</organism>
<dbReference type="EMBL" id="SOGJ01000034">
    <property type="protein sequence ID" value="TFC95343.1"/>
    <property type="molecule type" value="Genomic_DNA"/>
</dbReference>
<dbReference type="Proteomes" id="UP000298355">
    <property type="component" value="Unassembled WGS sequence"/>
</dbReference>
<name>A0ABY2IUP8_9MICO</name>
<evidence type="ECO:0000313" key="1">
    <source>
        <dbReference type="EMBL" id="TFC95343.1"/>
    </source>
</evidence>
<comment type="caution">
    <text evidence="1">The sequence shown here is derived from an EMBL/GenBank/DDBJ whole genome shotgun (WGS) entry which is preliminary data.</text>
</comment>
<reference evidence="1 2" key="1">
    <citation type="submission" date="2019-03" db="EMBL/GenBank/DDBJ databases">
        <title>Genomics of glacier-inhabiting Cryobacterium strains.</title>
        <authorList>
            <person name="Liu Q."/>
            <person name="Xin Y.-H."/>
        </authorList>
    </citation>
    <scope>NUCLEOTIDE SEQUENCE [LARGE SCALE GENOMIC DNA]</scope>
    <source>
        <strain evidence="1 2">TMT4-23</strain>
    </source>
</reference>